<evidence type="ECO:0000313" key="2">
    <source>
        <dbReference type="Proteomes" id="UP001626550"/>
    </source>
</evidence>
<name>A0ABD2QLG8_9PLAT</name>
<keyword evidence="2" id="KW-1185">Reference proteome</keyword>
<gene>
    <name evidence="1" type="ORF">Ciccas_000933</name>
</gene>
<dbReference type="Proteomes" id="UP001626550">
    <property type="component" value="Unassembled WGS sequence"/>
</dbReference>
<dbReference type="AlphaFoldDB" id="A0ABD2QLG8"/>
<comment type="caution">
    <text evidence="1">The sequence shown here is derived from an EMBL/GenBank/DDBJ whole genome shotgun (WGS) entry which is preliminary data.</text>
</comment>
<dbReference type="EMBL" id="JBJKFK010000056">
    <property type="protein sequence ID" value="KAL3320373.1"/>
    <property type="molecule type" value="Genomic_DNA"/>
</dbReference>
<proteinExistence type="predicted"/>
<reference evidence="1 2" key="1">
    <citation type="submission" date="2024-11" db="EMBL/GenBank/DDBJ databases">
        <title>Adaptive evolution of stress response genes in parasites aligns with host niche diversity.</title>
        <authorList>
            <person name="Hahn C."/>
            <person name="Resl P."/>
        </authorList>
    </citation>
    <scope>NUCLEOTIDE SEQUENCE [LARGE SCALE GENOMIC DNA]</scope>
    <source>
        <strain evidence="1">EGGRZ-B1_66</strain>
        <tissue evidence="1">Body</tissue>
    </source>
</reference>
<protein>
    <submittedName>
        <fullName evidence="1">Uncharacterized protein</fullName>
    </submittedName>
</protein>
<organism evidence="1 2">
    <name type="scientific">Cichlidogyrus casuarinus</name>
    <dbReference type="NCBI Taxonomy" id="1844966"/>
    <lineage>
        <taxon>Eukaryota</taxon>
        <taxon>Metazoa</taxon>
        <taxon>Spiralia</taxon>
        <taxon>Lophotrochozoa</taxon>
        <taxon>Platyhelminthes</taxon>
        <taxon>Monogenea</taxon>
        <taxon>Monopisthocotylea</taxon>
        <taxon>Dactylogyridea</taxon>
        <taxon>Ancyrocephalidae</taxon>
        <taxon>Cichlidogyrus</taxon>
    </lineage>
</organism>
<accession>A0ABD2QLG8</accession>
<evidence type="ECO:0000313" key="1">
    <source>
        <dbReference type="EMBL" id="KAL3320373.1"/>
    </source>
</evidence>
<sequence length="74" mass="8421">MECLTYVNPEDLILDEQDYLQSGIFSPPHGHFDLSEAITQSARIESPQGRGYRAMIGWDKNESQLKRAVDLLIL</sequence>